<comment type="similarity">
    <text evidence="2">Belongs to the MSOX/MTOX family.</text>
</comment>
<proteinExistence type="inferred from homology"/>
<evidence type="ECO:0000313" key="7">
    <source>
        <dbReference type="EMBL" id="KAG8463526.1"/>
    </source>
</evidence>
<dbReference type="AlphaFoldDB" id="A0A8J5X8E8"/>
<dbReference type="SUPFAM" id="SSF51905">
    <property type="entry name" value="FAD/NAD(P)-binding domain"/>
    <property type="match status" value="1"/>
</dbReference>
<protein>
    <recommendedName>
        <fullName evidence="6">FAD dependent oxidoreductase domain-containing protein</fullName>
    </recommendedName>
</protein>
<evidence type="ECO:0000256" key="1">
    <source>
        <dbReference type="ARBA" id="ARBA00001974"/>
    </source>
</evidence>
<organism evidence="7 8">
    <name type="scientific">Diacronema lutheri</name>
    <name type="common">Unicellular marine alga</name>
    <name type="synonym">Monochrysis lutheri</name>
    <dbReference type="NCBI Taxonomy" id="2081491"/>
    <lineage>
        <taxon>Eukaryota</taxon>
        <taxon>Haptista</taxon>
        <taxon>Haptophyta</taxon>
        <taxon>Pavlovophyceae</taxon>
        <taxon>Pavlovales</taxon>
        <taxon>Pavlovaceae</taxon>
        <taxon>Diacronema</taxon>
    </lineage>
</organism>
<dbReference type="GO" id="GO:0008115">
    <property type="term" value="F:sarcosine oxidase activity"/>
    <property type="evidence" value="ECO:0007669"/>
    <property type="project" value="TreeGrafter"/>
</dbReference>
<dbReference type="Proteomes" id="UP000751190">
    <property type="component" value="Unassembled WGS sequence"/>
</dbReference>
<dbReference type="InterPro" id="IPR045170">
    <property type="entry name" value="MTOX"/>
</dbReference>
<dbReference type="PANTHER" id="PTHR10961:SF7">
    <property type="entry name" value="FAD DEPENDENT OXIDOREDUCTASE DOMAIN-CONTAINING PROTEIN"/>
    <property type="match status" value="1"/>
</dbReference>
<evidence type="ECO:0000256" key="5">
    <source>
        <dbReference type="ARBA" id="ARBA00023002"/>
    </source>
</evidence>
<dbReference type="Gene3D" id="3.30.9.10">
    <property type="entry name" value="D-Amino Acid Oxidase, subunit A, domain 2"/>
    <property type="match status" value="1"/>
</dbReference>
<dbReference type="OrthoDB" id="424974at2759"/>
<sequence length="424" mass="44434">MAAGAAIDVCVIGGGIVGVATAWRSALRGRRTLLLERFGSVLHTRGSSHGRSRIIRRTYPQDVYTRAMADAYAFWRQAEAEAGVQLITTTGGIDLGAVGNPGLAAIVRGCERFGVPHERLRADEVHARFPLLRPPDGYEAVFSPEGGVLDADAARESLLALALRASCELRTGATVVDVAADGAGGLRVDVAVDGGAGARTTSVHAASVVLAAGAWTPALLRRCTATRHTAWAALPLALKKVRSMLWRPRGARACALVGSTPAFIDYSTDMPVYGMPDPSGLLKLATHDGPLFADADARDEQDDEASALAVARAFIRRCVPDLDASGAPERVEHCVYTMTPDEDFVLDAMPVGQARLVLGSSCSGHGFKLAPWTGEALACLATGEAGARSWHAAALGALRADRAFGSFDAPLIMGQQRGPSTTSD</sequence>
<evidence type="ECO:0000256" key="2">
    <source>
        <dbReference type="ARBA" id="ARBA00010989"/>
    </source>
</evidence>
<evidence type="ECO:0000313" key="8">
    <source>
        <dbReference type="Proteomes" id="UP000751190"/>
    </source>
</evidence>
<dbReference type="InterPro" id="IPR006076">
    <property type="entry name" value="FAD-dep_OxRdtase"/>
</dbReference>
<name>A0A8J5X8E8_DIALT</name>
<evidence type="ECO:0000256" key="3">
    <source>
        <dbReference type="ARBA" id="ARBA00022630"/>
    </source>
</evidence>
<reference evidence="7" key="1">
    <citation type="submission" date="2021-05" db="EMBL/GenBank/DDBJ databases">
        <title>The genome of the haptophyte Pavlova lutheri (Diacronema luteri, Pavlovales) - a model for lipid biosynthesis in eukaryotic algae.</title>
        <authorList>
            <person name="Hulatt C.J."/>
            <person name="Posewitz M.C."/>
        </authorList>
    </citation>
    <scope>NUCLEOTIDE SEQUENCE</scope>
    <source>
        <strain evidence="7">NIVA-4/92</strain>
    </source>
</reference>
<evidence type="ECO:0000259" key="6">
    <source>
        <dbReference type="Pfam" id="PF01266"/>
    </source>
</evidence>
<comment type="caution">
    <text evidence="7">The sequence shown here is derived from an EMBL/GenBank/DDBJ whole genome shotgun (WGS) entry which is preliminary data.</text>
</comment>
<gene>
    <name evidence="7" type="ORF">KFE25_003799</name>
</gene>
<dbReference type="InterPro" id="IPR036188">
    <property type="entry name" value="FAD/NAD-bd_sf"/>
</dbReference>
<keyword evidence="3" id="KW-0285">Flavoprotein</keyword>
<keyword evidence="4" id="KW-0274">FAD</keyword>
<dbReference type="SUPFAM" id="SSF54373">
    <property type="entry name" value="FAD-linked reductases, C-terminal domain"/>
    <property type="match status" value="1"/>
</dbReference>
<dbReference type="OMA" id="WPMLWAH"/>
<keyword evidence="8" id="KW-1185">Reference proteome</keyword>
<comment type="cofactor">
    <cofactor evidence="1">
        <name>FAD</name>
        <dbReference type="ChEBI" id="CHEBI:57692"/>
    </cofactor>
</comment>
<dbReference type="EMBL" id="JAGTXO010000015">
    <property type="protein sequence ID" value="KAG8463526.1"/>
    <property type="molecule type" value="Genomic_DNA"/>
</dbReference>
<keyword evidence="5" id="KW-0560">Oxidoreductase</keyword>
<dbReference type="Pfam" id="PF01266">
    <property type="entry name" value="DAO"/>
    <property type="match status" value="1"/>
</dbReference>
<dbReference type="GO" id="GO:0050660">
    <property type="term" value="F:flavin adenine dinucleotide binding"/>
    <property type="evidence" value="ECO:0007669"/>
    <property type="project" value="InterPro"/>
</dbReference>
<dbReference type="Gene3D" id="3.50.50.60">
    <property type="entry name" value="FAD/NAD(P)-binding domain"/>
    <property type="match status" value="1"/>
</dbReference>
<accession>A0A8J5X8E8</accession>
<evidence type="ECO:0000256" key="4">
    <source>
        <dbReference type="ARBA" id="ARBA00022827"/>
    </source>
</evidence>
<feature type="domain" description="FAD dependent oxidoreductase" evidence="6">
    <location>
        <begin position="8"/>
        <end position="379"/>
    </location>
</feature>
<dbReference type="PANTHER" id="PTHR10961">
    <property type="entry name" value="PEROXISOMAL SARCOSINE OXIDASE"/>
    <property type="match status" value="1"/>
</dbReference>